<keyword evidence="3" id="KW-0067">ATP-binding</keyword>
<protein>
    <recommendedName>
        <fullName evidence="4">SF3 helicase domain-containing protein</fullName>
    </recommendedName>
</protein>
<accession>A0A4P9WMM2</accession>
<dbReference type="SMART" id="SM00885">
    <property type="entry name" value="D5_N"/>
    <property type="match status" value="1"/>
</dbReference>
<dbReference type="PANTHER" id="PTHR35372:SF2">
    <property type="entry name" value="SF3 HELICASE DOMAIN-CONTAINING PROTEIN"/>
    <property type="match status" value="1"/>
</dbReference>
<dbReference type="Proteomes" id="UP000269721">
    <property type="component" value="Unassembled WGS sequence"/>
</dbReference>
<evidence type="ECO:0000259" key="4">
    <source>
        <dbReference type="PROSITE" id="PS51206"/>
    </source>
</evidence>
<dbReference type="InterPro" id="IPR056443">
    <property type="entry name" value="AEP_C962R"/>
</dbReference>
<keyword evidence="1" id="KW-0547">Nucleotide-binding</keyword>
<sequence length="1041" mass="120127">MEQKFEDFLTKCIIPASSSKTLEHTHTWFSLQNSFPRKLCVKDEDELILLRQTTFDYISQNPDFTHYVTGPNSVTEKAKNIFRFFVDLDWHSQDLSNTSQSQLFSDVKEIVSIFDKFMKSVTQGKSSRMFVAMRSIYKVHLHFPDIIVNAKTSNRVCTMFKEQLANDHQHLFKYFEKGLITGKPQGIDTSVYKTGLRMLFMHKGSMLKKKSSVIQNISSDNVRQVYQLVDPHTFDWLIPNIQHLIDTSIIAPNNVSTNLTFDEKENTPNLTKYIKTKFNITKINQNELSKSIDKIENNDKLTNTSVSDFAKSFVFEKWGIVLEHNPKIDFKFKSLTWDTRNQQCCPFTKKSHVSNNVFVIMNKTNIQLRCYDQDCLPKKHSVRSKFLIAWKNIPEQIKKEYNAVFVVSGNSSTSDSGPNLSTEDQVAIVRTQAMTAYGEDHPNIDWDLSQTKYDDMNGWRLPFSSKFCPKCNEEHDSPQAYIQCNRQGLLTIACRQTDTMLPPVRIPDNVANNLFVTIVNNYNGQPEIREPRDFGNPDAFPISIVNNDKELALLCFDSLDGSTSSVADFLRHMIKGKYLWLDHQWYHYNGTRWKPHPGPHVFVSKDVAKIYANLQDFYSTDNQIKWLQNLVNDMKNLPKRKAYIEELEIILESEEDIPILNHKNHLIPFNNGTFDTEKMIFRDHHFEDYISNVIPYDLPAETNIETRQQIDKFFMSIIPNESVRKFLLTFLAIHLEGKNRHQMAVIMTGTGSNGKGVLKTLMKETFAFFHDEPSASLLTNERPSDESPCANLVRLQSKRSVFMSEPEQSKKINGAFLKFLTGADTVTARNLNSPNYVEYVPMFTPTLLCNGIPKIDGGSEDVNGIWRRLKIIDFPVQFSAVGPFDELRQPIDDSLGTKVKSWAPEFMLMLIEIFSQYCENRNALLIPEEVNRQVEIEKRENNPLLRFLEETLEPMENAVLHVHRLNEHFEAWYRQNYKGPLPSHFSSRFLKTRLLAANGMYKISDVQKKSKNCQMADGSVCRNPNTSLLGWKVKDELVNGS</sequence>
<evidence type="ECO:0000256" key="1">
    <source>
        <dbReference type="ARBA" id="ARBA00022741"/>
    </source>
</evidence>
<evidence type="ECO:0000256" key="2">
    <source>
        <dbReference type="ARBA" id="ARBA00022801"/>
    </source>
</evidence>
<name>A0A4P9WMM2_9FUNG</name>
<dbReference type="NCBIfam" id="TIGR01613">
    <property type="entry name" value="primase_Cterm"/>
    <property type="match status" value="1"/>
</dbReference>
<keyword evidence="2" id="KW-0378">Hydrolase</keyword>
<dbReference type="AlphaFoldDB" id="A0A4P9WMM2"/>
<organism evidence="5 6">
    <name type="scientific">Blyttiomyces helicus</name>
    <dbReference type="NCBI Taxonomy" id="388810"/>
    <lineage>
        <taxon>Eukaryota</taxon>
        <taxon>Fungi</taxon>
        <taxon>Fungi incertae sedis</taxon>
        <taxon>Chytridiomycota</taxon>
        <taxon>Chytridiomycota incertae sedis</taxon>
        <taxon>Chytridiomycetes</taxon>
        <taxon>Chytridiomycetes incertae sedis</taxon>
        <taxon>Blyttiomyces</taxon>
    </lineage>
</organism>
<dbReference type="InterPro" id="IPR014818">
    <property type="entry name" value="Phage/plasmid_primase_P4_C"/>
</dbReference>
<dbReference type="GO" id="GO:0016787">
    <property type="term" value="F:hydrolase activity"/>
    <property type="evidence" value="ECO:0007669"/>
    <property type="project" value="UniProtKB-KW"/>
</dbReference>
<dbReference type="Pfam" id="PF08706">
    <property type="entry name" value="D5_N"/>
    <property type="match status" value="1"/>
</dbReference>
<dbReference type="InterPro" id="IPR006500">
    <property type="entry name" value="Helicase_put_C_phage/plasmid"/>
</dbReference>
<dbReference type="InterPro" id="IPR014015">
    <property type="entry name" value="Helicase_SF3_DNA-vir"/>
</dbReference>
<dbReference type="PANTHER" id="PTHR35372">
    <property type="entry name" value="ATP BINDING PROTEIN-RELATED"/>
    <property type="match status" value="1"/>
</dbReference>
<proteinExistence type="predicted"/>
<feature type="domain" description="SF3 helicase" evidence="4">
    <location>
        <begin position="722"/>
        <end position="887"/>
    </location>
</feature>
<evidence type="ECO:0000256" key="3">
    <source>
        <dbReference type="ARBA" id="ARBA00022840"/>
    </source>
</evidence>
<dbReference type="OrthoDB" id="2094873at2759"/>
<dbReference type="InterPro" id="IPR051620">
    <property type="entry name" value="ORF904-like_C"/>
</dbReference>
<evidence type="ECO:0000313" key="5">
    <source>
        <dbReference type="EMBL" id="RKO91986.1"/>
    </source>
</evidence>
<reference evidence="6" key="1">
    <citation type="journal article" date="2018" name="Nat. Microbiol.">
        <title>Leveraging single-cell genomics to expand the fungal tree of life.</title>
        <authorList>
            <person name="Ahrendt S.R."/>
            <person name="Quandt C.A."/>
            <person name="Ciobanu D."/>
            <person name="Clum A."/>
            <person name="Salamov A."/>
            <person name="Andreopoulos B."/>
            <person name="Cheng J.F."/>
            <person name="Woyke T."/>
            <person name="Pelin A."/>
            <person name="Henrissat B."/>
            <person name="Reynolds N.K."/>
            <person name="Benny G.L."/>
            <person name="Smith M.E."/>
            <person name="James T.Y."/>
            <person name="Grigoriev I.V."/>
        </authorList>
    </citation>
    <scope>NUCLEOTIDE SEQUENCE [LARGE SCALE GENOMIC DNA]</scope>
</reference>
<keyword evidence="6" id="KW-1185">Reference proteome</keyword>
<dbReference type="PROSITE" id="PS51206">
    <property type="entry name" value="SF3_HELICASE_1"/>
    <property type="match status" value="1"/>
</dbReference>
<dbReference type="GO" id="GO:0005524">
    <property type="term" value="F:ATP binding"/>
    <property type="evidence" value="ECO:0007669"/>
    <property type="project" value="UniProtKB-KW"/>
</dbReference>
<dbReference type="Pfam" id="PF23162">
    <property type="entry name" value="AEP_C962R"/>
    <property type="match status" value="1"/>
</dbReference>
<gene>
    <name evidence="5" type="ORF">BDK51DRAFT_30601</name>
</gene>
<dbReference type="EMBL" id="KZ994817">
    <property type="protein sequence ID" value="RKO91986.1"/>
    <property type="molecule type" value="Genomic_DNA"/>
</dbReference>
<evidence type="ECO:0000313" key="6">
    <source>
        <dbReference type="Proteomes" id="UP000269721"/>
    </source>
</evidence>